<proteinExistence type="predicted"/>
<reference evidence="3" key="1">
    <citation type="journal article" date="2023" name="Mol. Phylogenet. Evol.">
        <title>Genome-scale phylogeny and comparative genomics of the fungal order Sordariales.</title>
        <authorList>
            <person name="Hensen N."/>
            <person name="Bonometti L."/>
            <person name="Westerberg I."/>
            <person name="Brannstrom I.O."/>
            <person name="Guillou S."/>
            <person name="Cros-Aarteil S."/>
            <person name="Calhoun S."/>
            <person name="Haridas S."/>
            <person name="Kuo A."/>
            <person name="Mondo S."/>
            <person name="Pangilinan J."/>
            <person name="Riley R."/>
            <person name="LaButti K."/>
            <person name="Andreopoulos B."/>
            <person name="Lipzen A."/>
            <person name="Chen C."/>
            <person name="Yan M."/>
            <person name="Daum C."/>
            <person name="Ng V."/>
            <person name="Clum A."/>
            <person name="Steindorff A."/>
            <person name="Ohm R.A."/>
            <person name="Martin F."/>
            <person name="Silar P."/>
            <person name="Natvig D.O."/>
            <person name="Lalanne C."/>
            <person name="Gautier V."/>
            <person name="Ament-Velasquez S.L."/>
            <person name="Kruys A."/>
            <person name="Hutchinson M.I."/>
            <person name="Powell A.J."/>
            <person name="Barry K."/>
            <person name="Miller A.N."/>
            <person name="Grigoriev I.V."/>
            <person name="Debuchy R."/>
            <person name="Gladieux P."/>
            <person name="Hiltunen Thoren M."/>
            <person name="Johannesson H."/>
        </authorList>
    </citation>
    <scope>NUCLEOTIDE SEQUENCE</scope>
    <source>
        <strain evidence="3">CBS 538.74</strain>
    </source>
</reference>
<dbReference type="AlphaFoldDB" id="A0AAN6VFT1"/>
<protein>
    <recommendedName>
        <fullName evidence="2">DUF6594 domain-containing protein</fullName>
    </recommendedName>
</protein>
<name>A0AAN6VFT1_9PEZI</name>
<evidence type="ECO:0000256" key="1">
    <source>
        <dbReference type="SAM" id="Phobius"/>
    </source>
</evidence>
<dbReference type="Proteomes" id="UP001302745">
    <property type="component" value="Unassembled WGS sequence"/>
</dbReference>
<reference evidence="3" key="2">
    <citation type="submission" date="2023-05" db="EMBL/GenBank/DDBJ databases">
        <authorList>
            <consortium name="Lawrence Berkeley National Laboratory"/>
            <person name="Steindorff A."/>
            <person name="Hensen N."/>
            <person name="Bonometti L."/>
            <person name="Westerberg I."/>
            <person name="Brannstrom I.O."/>
            <person name="Guillou S."/>
            <person name="Cros-Aarteil S."/>
            <person name="Calhoun S."/>
            <person name="Haridas S."/>
            <person name="Kuo A."/>
            <person name="Mondo S."/>
            <person name="Pangilinan J."/>
            <person name="Riley R."/>
            <person name="Labutti K."/>
            <person name="Andreopoulos B."/>
            <person name="Lipzen A."/>
            <person name="Chen C."/>
            <person name="Yanf M."/>
            <person name="Daum C."/>
            <person name="Ng V."/>
            <person name="Clum A."/>
            <person name="Ohm R."/>
            <person name="Martin F."/>
            <person name="Silar P."/>
            <person name="Natvig D."/>
            <person name="Lalanne C."/>
            <person name="Gautier V."/>
            <person name="Ament-Velasquez S.L."/>
            <person name="Kruys A."/>
            <person name="Hutchinson M.I."/>
            <person name="Powell A.J."/>
            <person name="Barry K."/>
            <person name="Miller A.N."/>
            <person name="Grigoriev I.V."/>
            <person name="Debuchy R."/>
            <person name="Gladieux P."/>
            <person name="Thoren M.H."/>
            <person name="Johannesson H."/>
        </authorList>
    </citation>
    <scope>NUCLEOTIDE SEQUENCE</scope>
    <source>
        <strain evidence="3">CBS 538.74</strain>
    </source>
</reference>
<dbReference type="EMBL" id="MU857058">
    <property type="protein sequence ID" value="KAK4150642.1"/>
    <property type="molecule type" value="Genomic_DNA"/>
</dbReference>
<evidence type="ECO:0000313" key="4">
    <source>
        <dbReference type="Proteomes" id="UP001302745"/>
    </source>
</evidence>
<dbReference type="Pfam" id="PF20237">
    <property type="entry name" value="DUF6594"/>
    <property type="match status" value="1"/>
</dbReference>
<sequence>MDFDTISGCRTGFPLLAQRIALNPDYESFIFRKFDRLSARNLLHLEARLAYLEAKLDRAGEQAALPTADNETRRSVRAWEAFEENAANPARPEHMRMKLVEQVQETLKEYQEALLRQSHIAALEAPKNRAFDVAHSQFHEDRRQPLLAGLAEGRLGEDNRRDLVAVRRPAQKDLLSRFLQDHWMFKVCPSLYPRTGVSTVVAAILLLGAIVLLRLLREENAQLGAIAMFTVLFAASVGVPTNARRAEIFASTAAYAAVLVVFVSSNSGSCTCVSGN</sequence>
<feature type="transmembrane region" description="Helical" evidence="1">
    <location>
        <begin position="253"/>
        <end position="273"/>
    </location>
</feature>
<evidence type="ECO:0000259" key="2">
    <source>
        <dbReference type="Pfam" id="PF20237"/>
    </source>
</evidence>
<dbReference type="PANTHER" id="PTHR34502:SF4">
    <property type="entry name" value="DUF6594 DOMAIN-CONTAINING PROTEIN"/>
    <property type="match status" value="1"/>
</dbReference>
<gene>
    <name evidence="3" type="ORF">C8A00DRAFT_46000</name>
</gene>
<evidence type="ECO:0000313" key="3">
    <source>
        <dbReference type="EMBL" id="KAK4150642.1"/>
    </source>
</evidence>
<keyword evidence="1" id="KW-1133">Transmembrane helix</keyword>
<organism evidence="3 4">
    <name type="scientific">Chaetomidium leptoderma</name>
    <dbReference type="NCBI Taxonomy" id="669021"/>
    <lineage>
        <taxon>Eukaryota</taxon>
        <taxon>Fungi</taxon>
        <taxon>Dikarya</taxon>
        <taxon>Ascomycota</taxon>
        <taxon>Pezizomycotina</taxon>
        <taxon>Sordariomycetes</taxon>
        <taxon>Sordariomycetidae</taxon>
        <taxon>Sordariales</taxon>
        <taxon>Chaetomiaceae</taxon>
        <taxon>Chaetomidium</taxon>
    </lineage>
</organism>
<dbReference type="InterPro" id="IPR046529">
    <property type="entry name" value="DUF6594"/>
</dbReference>
<keyword evidence="4" id="KW-1185">Reference proteome</keyword>
<keyword evidence="1" id="KW-0812">Transmembrane</keyword>
<keyword evidence="1" id="KW-0472">Membrane</keyword>
<dbReference type="PANTHER" id="PTHR34502">
    <property type="entry name" value="DUF6594 DOMAIN-CONTAINING PROTEIN-RELATED"/>
    <property type="match status" value="1"/>
</dbReference>
<feature type="domain" description="DUF6594" evidence="2">
    <location>
        <begin position="13"/>
        <end position="260"/>
    </location>
</feature>
<feature type="transmembrane region" description="Helical" evidence="1">
    <location>
        <begin position="196"/>
        <end position="216"/>
    </location>
</feature>
<feature type="transmembrane region" description="Helical" evidence="1">
    <location>
        <begin position="223"/>
        <end position="241"/>
    </location>
</feature>
<accession>A0AAN6VFT1</accession>
<comment type="caution">
    <text evidence="3">The sequence shown here is derived from an EMBL/GenBank/DDBJ whole genome shotgun (WGS) entry which is preliminary data.</text>
</comment>